<keyword evidence="5" id="KW-0238">DNA-binding</keyword>
<dbReference type="PROSITE" id="PS50110">
    <property type="entry name" value="RESPONSE_REGULATORY"/>
    <property type="match status" value="1"/>
</dbReference>
<dbReference type="InterPro" id="IPR005467">
    <property type="entry name" value="His_kinase_dom"/>
</dbReference>
<dbReference type="SMART" id="SM00387">
    <property type="entry name" value="HATPase_c"/>
    <property type="match status" value="1"/>
</dbReference>
<keyword evidence="11" id="KW-0418">Kinase</keyword>
<dbReference type="FunFam" id="1.10.287.130:FF:000045">
    <property type="entry name" value="Two-component system sensor histidine kinase/response regulator"/>
    <property type="match status" value="1"/>
</dbReference>
<sequence>MTRSYIYISLVISLFYSSLVFSQTQEIKLTNPNLKQVTFRYLNNEDGLSQNSVISMAQDSTGYLWIATRSSLDRYDGNTFKAYNKQFDATAKGRGKILGRVFVDRQDDLWIISSGCKLEKYQKKTDKFSRVFPNDSVVNLFQDSYSNMYFSMYNGNIVSVNAKTKDTTIIFKPTKKDLVVHHFLEVEEDLYFTTFKHIYKYNLKTQEYNTIYNQNSKRNHVLEKSKDGTIWLGTLGDGLYFKTKLDKDFQSANVINPKLPKDLYILSLHEDKYQRLWICTLKQGILLLDLRTNTIEKLKFQKGNLYALSDNEIFSLYEDSNGVIWLGTNVSGLAYYDEYLSKFNVLTAGQVPKDINVEVVLSITSDNEQRVFLGTTNGLTVSNKLTNEFKTLTDKNSPLLTSAIDALYYEDGDLWIGNGTVLKKKGGLTILKEDGGAEVYNKFSEVPLDINYINKIFKDSNGQMWLACDYGLVKFDRSLGVIEKYHYQIDDINSEPINAVSCIIEDNQKTLWVSTYSDGIYTVDLNSGKIEQKLKESKKIKSIAFDPVNKNILWIGTNGKGLIRYDIISNKKELFSTEEGLPDNCIYGILFDEHNTLWMSTNRGLVKFFYHDKDNVQIENFNTNDGLQSLEFNSNAYYKDDNGVMYFGGLSGVNWFKPETITKNPNRPKTIISKIKVLNNEIDFKSVHTFNSEKNSISFDFKSLSFSKPRGNNFKYRLINHDNEWIESGNNNVARYVNLPPNDYTFEVISSNYDGLWNNTPDTYSFTILQPWYLSNWAKAVYTMLFLLAVYGIYKYFSWRWQMKMKLELESRETARLKKLDEFKTKLYNNISHEFRTPLTLISGPVENQLCKPNISKNDKQELNLIKRSSKRLLNLVNQLLDLSKLETGNIKLLVTQGNLSVLLKQLATAFAFKAQQKNIEFTYSIENMEAAWFDKDLVEKIVSNLLNNAVKYTPENGYVKFDASVNQGYVTLTILNNGNNLKDEELPALFQRYYQNNTHSEGVGIGLSLVKELSVLSHGSVVAHSMNQDDIQFVVTLPIEKAYFNSTEISAIVLNEEDSNEPNTKEETSIQLNGKETKPLLLIVEDDEDIRAFVKSILKDTYKIIEACNGEKGIEKAVKHIPDIIISDVMMPKVDGIQLCNTLKEDIKTSHIPIILLTAKSGDHNEIEGLRTGADAYMTKPFNSEKLKIRVEKLITTRKKLQEFYGKNNVLDFHNIKASKTEEQFFKQLQEAIKEHIVQSDFTAETLSKSMHMSRMQLHRKLKALLGLTTSQFIRNERLKLAMSLLENSNYTISEIAYQTGFNSPSYFIKCFKEVYRYTPKEHLQNTEK</sequence>
<dbReference type="InterPro" id="IPR018060">
    <property type="entry name" value="HTH_AraC"/>
</dbReference>
<dbReference type="InterPro" id="IPR011006">
    <property type="entry name" value="CheY-like_superfamily"/>
</dbReference>
<evidence type="ECO:0000259" key="8">
    <source>
        <dbReference type="PROSITE" id="PS01124"/>
    </source>
</evidence>
<dbReference type="Gene3D" id="3.30.565.10">
    <property type="entry name" value="Histidine kinase-like ATPase, C-terminal domain"/>
    <property type="match status" value="1"/>
</dbReference>
<dbReference type="GO" id="GO:0003700">
    <property type="term" value="F:DNA-binding transcription factor activity"/>
    <property type="evidence" value="ECO:0007669"/>
    <property type="project" value="InterPro"/>
</dbReference>
<evidence type="ECO:0000256" key="6">
    <source>
        <dbReference type="ARBA" id="ARBA00023163"/>
    </source>
</evidence>
<evidence type="ECO:0000256" key="4">
    <source>
        <dbReference type="ARBA" id="ARBA00023015"/>
    </source>
</evidence>
<evidence type="ECO:0000256" key="2">
    <source>
        <dbReference type="ARBA" id="ARBA00012438"/>
    </source>
</evidence>
<feature type="domain" description="Histidine kinase" evidence="9">
    <location>
        <begin position="830"/>
        <end position="1042"/>
    </location>
</feature>
<keyword evidence="3 7" id="KW-0597">Phosphoprotein</keyword>
<dbReference type="OrthoDB" id="358279at2"/>
<evidence type="ECO:0000259" key="10">
    <source>
        <dbReference type="PROSITE" id="PS50110"/>
    </source>
</evidence>
<dbReference type="InterPro" id="IPR013783">
    <property type="entry name" value="Ig-like_fold"/>
</dbReference>
<dbReference type="InterPro" id="IPR003594">
    <property type="entry name" value="HATPase_dom"/>
</dbReference>
<dbReference type="GO" id="GO:0043565">
    <property type="term" value="F:sequence-specific DNA binding"/>
    <property type="evidence" value="ECO:0007669"/>
    <property type="project" value="InterPro"/>
</dbReference>
<evidence type="ECO:0000256" key="5">
    <source>
        <dbReference type="ARBA" id="ARBA00023125"/>
    </source>
</evidence>
<dbReference type="SUPFAM" id="SSF63829">
    <property type="entry name" value="Calcium-dependent phosphotriesterase"/>
    <property type="match status" value="2"/>
</dbReference>
<dbReference type="SUPFAM" id="SSF46689">
    <property type="entry name" value="Homeodomain-like"/>
    <property type="match status" value="1"/>
</dbReference>
<dbReference type="Proteomes" id="UP000270620">
    <property type="component" value="Unassembled WGS sequence"/>
</dbReference>
<evidence type="ECO:0000256" key="1">
    <source>
        <dbReference type="ARBA" id="ARBA00000085"/>
    </source>
</evidence>
<dbReference type="Pfam" id="PF07495">
    <property type="entry name" value="Y_Y_Y"/>
    <property type="match status" value="1"/>
</dbReference>
<dbReference type="Gene3D" id="2.130.10.10">
    <property type="entry name" value="YVTN repeat-like/Quinoprotein amine dehydrogenase"/>
    <property type="match status" value="2"/>
</dbReference>
<dbReference type="Pfam" id="PF12833">
    <property type="entry name" value="HTH_18"/>
    <property type="match status" value="1"/>
</dbReference>
<dbReference type="FunFam" id="3.40.50.2300:FF:000138">
    <property type="entry name" value="Two-component system sensor histidine kinase/response regulator"/>
    <property type="match status" value="1"/>
</dbReference>
<evidence type="ECO:0000313" key="11">
    <source>
        <dbReference type="EMBL" id="RSK40258.1"/>
    </source>
</evidence>
<comment type="catalytic activity">
    <reaction evidence="1">
        <text>ATP + protein L-histidine = ADP + protein N-phospho-L-histidine.</text>
        <dbReference type="EC" id="2.7.13.3"/>
    </reaction>
</comment>
<dbReference type="SMART" id="SM00388">
    <property type="entry name" value="HisKA"/>
    <property type="match status" value="1"/>
</dbReference>
<dbReference type="CDD" id="cd17574">
    <property type="entry name" value="REC_OmpR"/>
    <property type="match status" value="1"/>
</dbReference>
<dbReference type="CDD" id="cd00082">
    <property type="entry name" value="HisKA"/>
    <property type="match status" value="1"/>
</dbReference>
<gene>
    <name evidence="11" type="ORF">EJA19_04565</name>
</gene>
<dbReference type="Pfam" id="PF00512">
    <property type="entry name" value="HisKA"/>
    <property type="match status" value="1"/>
</dbReference>
<keyword evidence="12" id="KW-1185">Reference proteome</keyword>
<dbReference type="SMART" id="SM00342">
    <property type="entry name" value="HTH_ARAC"/>
    <property type="match status" value="1"/>
</dbReference>
<dbReference type="Pfam" id="PF07494">
    <property type="entry name" value="Reg_prop"/>
    <property type="match status" value="4"/>
</dbReference>
<dbReference type="EMBL" id="RWBG01000002">
    <property type="protein sequence ID" value="RSK40258.1"/>
    <property type="molecule type" value="Genomic_DNA"/>
</dbReference>
<dbReference type="InterPro" id="IPR009057">
    <property type="entry name" value="Homeodomain-like_sf"/>
</dbReference>
<feature type="domain" description="Response regulatory" evidence="10">
    <location>
        <begin position="1081"/>
        <end position="1196"/>
    </location>
</feature>
<dbReference type="Gene3D" id="1.10.287.130">
    <property type="match status" value="1"/>
</dbReference>
<dbReference type="Pfam" id="PF00072">
    <property type="entry name" value="Response_reg"/>
    <property type="match status" value="1"/>
</dbReference>
<dbReference type="Gene3D" id="2.60.40.10">
    <property type="entry name" value="Immunoglobulins"/>
    <property type="match status" value="1"/>
</dbReference>
<dbReference type="InterPro" id="IPR036890">
    <property type="entry name" value="HATPase_C_sf"/>
</dbReference>
<organism evidence="11 12">
    <name type="scientific">Mangrovimonas spongiae</name>
    <dbReference type="NCBI Taxonomy" id="2494697"/>
    <lineage>
        <taxon>Bacteria</taxon>
        <taxon>Pseudomonadati</taxon>
        <taxon>Bacteroidota</taxon>
        <taxon>Flavobacteriia</taxon>
        <taxon>Flavobacteriales</taxon>
        <taxon>Flavobacteriaceae</taxon>
        <taxon>Mangrovimonas</taxon>
    </lineage>
</organism>
<dbReference type="EC" id="2.7.13.3" evidence="2"/>
<proteinExistence type="predicted"/>
<dbReference type="InterPro" id="IPR003661">
    <property type="entry name" value="HisK_dim/P_dom"/>
</dbReference>
<dbReference type="InterPro" id="IPR015943">
    <property type="entry name" value="WD40/YVTN_repeat-like_dom_sf"/>
</dbReference>
<keyword evidence="4" id="KW-0805">Transcription regulation</keyword>
<name>A0A428K1J6_9FLAO</name>
<comment type="caution">
    <text evidence="11">The sequence shown here is derived from an EMBL/GenBank/DDBJ whole genome shotgun (WGS) entry which is preliminary data.</text>
</comment>
<dbReference type="SUPFAM" id="SSF47384">
    <property type="entry name" value="Homodimeric domain of signal transducing histidine kinase"/>
    <property type="match status" value="1"/>
</dbReference>
<dbReference type="PANTHER" id="PTHR43547">
    <property type="entry name" value="TWO-COMPONENT HISTIDINE KINASE"/>
    <property type="match status" value="1"/>
</dbReference>
<dbReference type="InterPro" id="IPR036097">
    <property type="entry name" value="HisK_dim/P_sf"/>
</dbReference>
<evidence type="ECO:0000256" key="7">
    <source>
        <dbReference type="PROSITE-ProRule" id="PRU00169"/>
    </source>
</evidence>
<keyword evidence="11" id="KW-0808">Transferase</keyword>
<reference evidence="11 12" key="1">
    <citation type="submission" date="2018-12" db="EMBL/GenBank/DDBJ databases">
        <title>Mangrovimonas spongiae sp. nov., a novel member of the genus Mangrovimonas isolated from marine sponge.</title>
        <authorList>
            <person name="Zhuang L."/>
            <person name="Luo L."/>
        </authorList>
    </citation>
    <scope>NUCLEOTIDE SEQUENCE [LARGE SCALE GENOMIC DNA]</scope>
    <source>
        <strain evidence="11 12">HN-E26</strain>
    </source>
</reference>
<dbReference type="GO" id="GO:0000155">
    <property type="term" value="F:phosphorelay sensor kinase activity"/>
    <property type="evidence" value="ECO:0007669"/>
    <property type="project" value="InterPro"/>
</dbReference>
<dbReference type="SMART" id="SM00448">
    <property type="entry name" value="REC"/>
    <property type="match status" value="1"/>
</dbReference>
<evidence type="ECO:0000259" key="9">
    <source>
        <dbReference type="PROSITE" id="PS50109"/>
    </source>
</evidence>
<dbReference type="Pfam" id="PF02518">
    <property type="entry name" value="HATPase_c"/>
    <property type="match status" value="1"/>
</dbReference>
<evidence type="ECO:0000256" key="3">
    <source>
        <dbReference type="ARBA" id="ARBA00022553"/>
    </source>
</evidence>
<dbReference type="InterPro" id="IPR001789">
    <property type="entry name" value="Sig_transdc_resp-reg_receiver"/>
</dbReference>
<dbReference type="InterPro" id="IPR011110">
    <property type="entry name" value="Reg_prop"/>
</dbReference>
<dbReference type="PROSITE" id="PS50109">
    <property type="entry name" value="HIS_KIN"/>
    <property type="match status" value="1"/>
</dbReference>
<dbReference type="SUPFAM" id="SSF52172">
    <property type="entry name" value="CheY-like"/>
    <property type="match status" value="1"/>
</dbReference>
<dbReference type="Gene3D" id="1.10.10.60">
    <property type="entry name" value="Homeodomain-like"/>
    <property type="match status" value="2"/>
</dbReference>
<dbReference type="SUPFAM" id="SSF55874">
    <property type="entry name" value="ATPase domain of HSP90 chaperone/DNA topoisomerase II/histidine kinase"/>
    <property type="match status" value="1"/>
</dbReference>
<accession>A0A428K1J6</accession>
<dbReference type="PANTHER" id="PTHR43547:SF2">
    <property type="entry name" value="HYBRID SIGNAL TRANSDUCTION HISTIDINE KINASE C"/>
    <property type="match status" value="1"/>
</dbReference>
<feature type="domain" description="HTH araC/xylS-type" evidence="8">
    <location>
        <begin position="1228"/>
        <end position="1327"/>
    </location>
</feature>
<evidence type="ECO:0000313" key="12">
    <source>
        <dbReference type="Proteomes" id="UP000270620"/>
    </source>
</evidence>
<dbReference type="PROSITE" id="PS01124">
    <property type="entry name" value="HTH_ARAC_FAMILY_2"/>
    <property type="match status" value="1"/>
</dbReference>
<dbReference type="InterPro" id="IPR018062">
    <property type="entry name" value="HTH_AraC-typ_CS"/>
</dbReference>
<protein>
    <recommendedName>
        <fullName evidence="2">histidine kinase</fullName>
        <ecNumber evidence="2">2.7.13.3</ecNumber>
    </recommendedName>
</protein>
<feature type="modified residue" description="4-aspartylphosphate" evidence="7">
    <location>
        <position position="1129"/>
    </location>
</feature>
<dbReference type="RefSeq" id="WP_125467178.1">
    <property type="nucleotide sequence ID" value="NZ_RWBG01000002.1"/>
</dbReference>
<dbReference type="PROSITE" id="PS00041">
    <property type="entry name" value="HTH_ARAC_FAMILY_1"/>
    <property type="match status" value="1"/>
</dbReference>
<dbReference type="InterPro" id="IPR011123">
    <property type="entry name" value="Y_Y_Y"/>
</dbReference>
<keyword evidence="6" id="KW-0804">Transcription</keyword>
<dbReference type="Gene3D" id="3.40.50.2300">
    <property type="match status" value="1"/>
</dbReference>